<dbReference type="AlphaFoldDB" id="F8C166"/>
<dbReference type="PATRIC" id="fig|504832.7.peg.3682"/>
<name>F8C166_AFIC5</name>
<feature type="domain" description="TNase-like" evidence="2">
    <location>
        <begin position="72"/>
        <end position="164"/>
    </location>
</feature>
<accession>F8C166</accession>
<keyword evidence="4" id="KW-1185">Reference proteome</keyword>
<dbReference type="HOGENOM" id="CLU_046484_13_1_5"/>
<dbReference type="OrthoDB" id="7469880at2"/>
<dbReference type="EMBL" id="CP002827">
    <property type="protein sequence ID" value="AEI08176.1"/>
    <property type="molecule type" value="Genomic_DNA"/>
</dbReference>
<dbReference type="Pfam" id="PF00565">
    <property type="entry name" value="SNase"/>
    <property type="match status" value="1"/>
</dbReference>
<dbReference type="RefSeq" id="WP_013913799.1">
    <property type="nucleotide sequence ID" value="NC_015689.1"/>
</dbReference>
<dbReference type="KEGG" id="ocg:OCA5_pHCG301030"/>
<geneLocation type="plasmid" evidence="3 4">
    <name>pHCG3</name>
</geneLocation>
<evidence type="ECO:0000313" key="3">
    <source>
        <dbReference type="EMBL" id="AEI08176.1"/>
    </source>
</evidence>
<feature type="transmembrane region" description="Helical" evidence="1">
    <location>
        <begin position="21"/>
        <end position="39"/>
    </location>
</feature>
<evidence type="ECO:0000256" key="1">
    <source>
        <dbReference type="SAM" id="Phobius"/>
    </source>
</evidence>
<dbReference type="InterPro" id="IPR035437">
    <property type="entry name" value="SNase_OB-fold_sf"/>
</dbReference>
<protein>
    <submittedName>
        <fullName evidence="3">Putative nuclease</fullName>
    </submittedName>
</protein>
<proteinExistence type="predicted"/>
<reference evidence="3 4" key="2">
    <citation type="journal article" date="2011" name="J. Bacteriol.">
        <title>Complete genome sequences of the chemolithoautotrophic Oligotropha carboxidovorans strains OM4 and OM5.</title>
        <authorList>
            <person name="Volland S."/>
            <person name="Rachinger M."/>
            <person name="Strittmatter A."/>
            <person name="Daniel R."/>
            <person name="Gottschalk G."/>
            <person name="Meyer O."/>
        </authorList>
    </citation>
    <scope>NUCLEOTIDE SEQUENCE [LARGE SCALE GENOMIC DNA]</scope>
    <source>
        <strain evidence="4">ATCC 49405 / DSM 1227 / KCTC 32145 / OM5</strain>
    </source>
</reference>
<dbReference type="SUPFAM" id="SSF50199">
    <property type="entry name" value="Staphylococcal nuclease"/>
    <property type="match status" value="1"/>
</dbReference>
<dbReference type="PROSITE" id="PS50830">
    <property type="entry name" value="TNASE_3"/>
    <property type="match status" value="1"/>
</dbReference>
<dbReference type="InterPro" id="IPR016071">
    <property type="entry name" value="Staphylococal_nuclease_OB-fold"/>
</dbReference>
<gene>
    <name evidence="3" type="ordered locus">OCA5_pHCG301030</name>
</gene>
<organism evidence="3 4">
    <name type="scientific">Afipia carboxidovorans (strain ATCC 49405 / DSM 1227 / KCTC 32145 / OM5)</name>
    <name type="common">Oligotropha carboxidovorans</name>
    <dbReference type="NCBI Taxonomy" id="504832"/>
    <lineage>
        <taxon>Bacteria</taxon>
        <taxon>Pseudomonadati</taxon>
        <taxon>Pseudomonadota</taxon>
        <taxon>Alphaproteobacteria</taxon>
        <taxon>Hyphomicrobiales</taxon>
        <taxon>Nitrobacteraceae</taxon>
        <taxon>Afipia</taxon>
    </lineage>
</organism>
<sequence length="176" mass="19287">MGFGRPVRRPLGFFGGSTTRRLATIVLVVIGIVMVIVFINEGSPPASPQPHIMARSEQTLAANFVICGEGPRIDCVVDGDTFWYRGDKIRIADIDAPELSPPRCQREAELGEAAKRRLRVLLNAGPFTLAAVERDQDRYGRKLRTVSRGGRSLGDMLIAEGLARRWGGPRQSWCGG</sequence>
<evidence type="ECO:0000259" key="2">
    <source>
        <dbReference type="PROSITE" id="PS50830"/>
    </source>
</evidence>
<keyword evidence="3" id="KW-0614">Plasmid</keyword>
<reference evidence="3 4" key="1">
    <citation type="journal article" date="2003" name="Gene">
        <title>Complete nucleotide sequence of the circular megaplasmid pHCG3 of Oligotropha carboxidovorans: function in the chemolithoautotrophic utilization of CO, H(2) and CO(2).</title>
        <authorList>
            <person name="Fuhrmann S."/>
            <person name="Ferner M."/>
            <person name="Jeffke T."/>
            <person name="Henne A."/>
            <person name="Gottschalk G."/>
            <person name="Meyer O."/>
        </authorList>
    </citation>
    <scope>NUCLEOTIDE SEQUENCE [LARGE SCALE GENOMIC DNA]</scope>
    <source>
        <strain evidence="4">ATCC 49405 / DSM 1227 / KCTC 32145 / OM5</strain>
        <plasmid evidence="3">pHCG3</plasmid>
    </source>
</reference>
<keyword evidence="1" id="KW-0472">Membrane</keyword>
<keyword evidence="1" id="KW-0812">Transmembrane</keyword>
<evidence type="ECO:0000313" key="4">
    <source>
        <dbReference type="Proteomes" id="UP000007730"/>
    </source>
</evidence>
<dbReference type="Gene3D" id="2.40.50.90">
    <property type="match status" value="1"/>
</dbReference>
<dbReference type="Proteomes" id="UP000007730">
    <property type="component" value="Plasmid pHCG3"/>
</dbReference>
<keyword evidence="1" id="KW-1133">Transmembrane helix</keyword>